<keyword evidence="2" id="KW-1185">Reference proteome</keyword>
<dbReference type="EMBL" id="OU015584">
    <property type="protein sequence ID" value="CAG5079759.1"/>
    <property type="molecule type" value="Genomic_DNA"/>
</dbReference>
<gene>
    <name evidence="1" type="ORF">CRYO30217_01052</name>
</gene>
<evidence type="ECO:0000313" key="2">
    <source>
        <dbReference type="Proteomes" id="UP000683507"/>
    </source>
</evidence>
<protein>
    <recommendedName>
        <fullName evidence="3">Glycosyltransferase</fullName>
    </recommendedName>
</protein>
<reference evidence="1" key="1">
    <citation type="submission" date="2021-04" db="EMBL/GenBank/DDBJ databases">
        <authorList>
            <person name="Rodrigo-Torres L."/>
            <person name="Arahal R. D."/>
            <person name="Lucena T."/>
        </authorList>
    </citation>
    <scope>NUCLEOTIDE SEQUENCE</scope>
    <source>
        <strain evidence="1">AS29M-1</strain>
    </source>
</reference>
<dbReference type="SUPFAM" id="SSF53756">
    <property type="entry name" value="UDP-Glycosyltransferase/glycogen phosphorylase"/>
    <property type="match status" value="1"/>
</dbReference>
<proteinExistence type="predicted"/>
<organism evidence="1 2">
    <name type="scientific">Parvicella tangerina</name>
    <dbReference type="NCBI Taxonomy" id="2829795"/>
    <lineage>
        <taxon>Bacteria</taxon>
        <taxon>Pseudomonadati</taxon>
        <taxon>Bacteroidota</taxon>
        <taxon>Flavobacteriia</taxon>
        <taxon>Flavobacteriales</taxon>
        <taxon>Parvicellaceae</taxon>
        <taxon>Parvicella</taxon>
    </lineage>
</organism>
<accession>A0A916JLR2</accession>
<evidence type="ECO:0008006" key="3">
    <source>
        <dbReference type="Google" id="ProtNLM"/>
    </source>
</evidence>
<dbReference type="Proteomes" id="UP000683507">
    <property type="component" value="Chromosome"/>
</dbReference>
<dbReference type="Gene3D" id="3.40.50.2000">
    <property type="entry name" value="Glycogen Phosphorylase B"/>
    <property type="match status" value="1"/>
</dbReference>
<dbReference type="AlphaFoldDB" id="A0A916JLR2"/>
<sequence>MATKRLHVCYAGTLAGATESEVLSMALGRSSNWLKKLFWTYSNDSVNFSTRTGYYLIKAVRILKDKGVTPDQLYFSLWGNISPINSDQILQEGVEAFFQVDGYLSKDESLKRLEKADVLFLPQEMSATKEHRSLFIPGKLYEYLNARKPILSLSEPSDCQDIIRESGLGIICSPNDPQDIADKILLLLNKTNPIESMNINEALIESYSFKNKAKRIAEIFNEVLEND</sequence>
<dbReference type="Pfam" id="PF13692">
    <property type="entry name" value="Glyco_trans_1_4"/>
    <property type="match status" value="1"/>
</dbReference>
<evidence type="ECO:0000313" key="1">
    <source>
        <dbReference type="EMBL" id="CAG5079759.1"/>
    </source>
</evidence>
<name>A0A916JLR2_9FLAO</name>
<dbReference type="KEGG" id="ptan:CRYO30217_01052"/>
<dbReference type="RefSeq" id="WP_258541271.1">
    <property type="nucleotide sequence ID" value="NZ_OU015584.1"/>
</dbReference>